<dbReference type="GO" id="GO:0016020">
    <property type="term" value="C:membrane"/>
    <property type="evidence" value="ECO:0007669"/>
    <property type="project" value="UniProtKB-SubCell"/>
</dbReference>
<dbReference type="PANTHER" id="PTHR10489:SF932">
    <property type="entry name" value="G-PROTEIN COUPLED RECEPTORS FAMILY 1 PROFILE DOMAIN-CONTAINING PROTEIN"/>
    <property type="match status" value="1"/>
</dbReference>
<feature type="transmembrane region" description="Helical" evidence="9">
    <location>
        <begin position="115"/>
        <end position="134"/>
    </location>
</feature>
<dbReference type="Pfam" id="PF00001">
    <property type="entry name" value="7tm_1"/>
    <property type="match status" value="1"/>
</dbReference>
<dbReference type="PROSITE" id="PS50262">
    <property type="entry name" value="G_PROTEIN_RECEP_F1_2"/>
    <property type="match status" value="1"/>
</dbReference>
<feature type="transmembrane region" description="Helical" evidence="9">
    <location>
        <begin position="216"/>
        <end position="237"/>
    </location>
</feature>
<dbReference type="InterPro" id="IPR017452">
    <property type="entry name" value="GPCR_Rhodpsn_7TM"/>
</dbReference>
<dbReference type="Gene3D" id="1.20.1070.10">
    <property type="entry name" value="Rhodopsin 7-helix transmembrane proteins"/>
    <property type="match status" value="1"/>
</dbReference>
<name>A0AAU7E0A1_9VIRU</name>
<keyword evidence="5 9" id="KW-0472">Membrane</keyword>
<evidence type="ECO:0000256" key="6">
    <source>
        <dbReference type="ARBA" id="ARBA00023170"/>
    </source>
</evidence>
<feature type="transmembrane region" description="Helical" evidence="9">
    <location>
        <begin position="42"/>
        <end position="61"/>
    </location>
</feature>
<evidence type="ECO:0000256" key="4">
    <source>
        <dbReference type="ARBA" id="ARBA00023040"/>
    </source>
</evidence>
<dbReference type="SUPFAM" id="SSF81321">
    <property type="entry name" value="Family A G protein-coupled receptor-like"/>
    <property type="match status" value="1"/>
</dbReference>
<evidence type="ECO:0000259" key="10">
    <source>
        <dbReference type="PROSITE" id="PS50262"/>
    </source>
</evidence>
<keyword evidence="11" id="KW-0946">Virion</keyword>
<dbReference type="GO" id="GO:0004930">
    <property type="term" value="F:G protein-coupled receptor activity"/>
    <property type="evidence" value="ECO:0007669"/>
    <property type="project" value="UniProtKB-KW"/>
</dbReference>
<evidence type="ECO:0000256" key="9">
    <source>
        <dbReference type="SAM" id="Phobius"/>
    </source>
</evidence>
<comment type="subcellular location">
    <subcellularLocation>
        <location evidence="1">Membrane</location>
        <topology evidence="1">Multi-pass membrane protein</topology>
    </subcellularLocation>
</comment>
<comment type="similarity">
    <text evidence="8">Belongs to the G-protein coupled receptor 1 family.</text>
</comment>
<accession>A0AAU7E0A1</accession>
<feature type="transmembrane region" description="Helical" evidence="9">
    <location>
        <begin position="171"/>
        <end position="196"/>
    </location>
</feature>
<keyword evidence="2 8" id="KW-0812">Transmembrane</keyword>
<evidence type="ECO:0000256" key="7">
    <source>
        <dbReference type="ARBA" id="ARBA00023224"/>
    </source>
</evidence>
<evidence type="ECO:0000256" key="5">
    <source>
        <dbReference type="ARBA" id="ARBA00023136"/>
    </source>
</evidence>
<sequence>MAKAIEFYLNTMVVVFGGPLNILVIVVQALSNRIHGYSTAAVYMTNLSVANLLTVCILPIISLSNAGYITVEIHMCRFAALLYYTSCTASFVTIGIIALDRYRIIHAKNKPKRNALGYCYVTIFVLWAAATMMGTPAPIHTLVMAHDELQQNENGYHTCVLFFDHDQVKTLFVTFKILMCVIWGIVPVAVMTWFYVFFYKTLHRVSYKKRSKTLTFICVLLLSFLMLQTPYVIVSLFDAYALSTWSLTCDNINHREAVIALSRVTPNFHCLLNPILYAFVGNDFLAKLKQCYRGELFSKRAFTRAQQTAASNAAGSGNTRTLQRALRTSQMNK</sequence>
<feature type="transmembrane region" description="Helical" evidence="9">
    <location>
        <begin position="12"/>
        <end position="30"/>
    </location>
</feature>
<dbReference type="InterPro" id="IPR000276">
    <property type="entry name" value="GPCR_Rhodpsn"/>
</dbReference>
<reference evidence="11" key="1">
    <citation type="journal article" date="2024" name="Microbiome">
        <title>Substantial viral diversity in bats and rodents from East Africa: insights into evolution, recombination, and cocirculation.</title>
        <authorList>
            <person name="Wang D."/>
            <person name="Yang X."/>
            <person name="Ren Z."/>
            <person name="Hu B."/>
            <person name="Zhao H."/>
            <person name="Yang K."/>
            <person name="Shi P."/>
            <person name="Zhang Z."/>
            <person name="Feng Q."/>
            <person name="Nawenja C.V."/>
            <person name="Obanda V."/>
            <person name="Robert K."/>
            <person name="Nalikka B."/>
            <person name="Waruhiu C.N."/>
            <person name="Ochola G.O."/>
            <person name="Onyuok S.O."/>
            <person name="Ochieng H."/>
            <person name="Li B."/>
            <person name="Zhu Y."/>
            <person name="Si H."/>
            <person name="Yin J."/>
            <person name="Kristiansen K."/>
            <person name="Jin X."/>
            <person name="Xu X."/>
            <person name="Xiao M."/>
            <person name="Agwanda B."/>
            <person name="Ommeh S."/>
            <person name="Li J."/>
            <person name="Shi Z.L."/>
        </authorList>
    </citation>
    <scope>NUCLEOTIDE SEQUENCE</scope>
    <source>
        <strain evidence="11">2A/Kenya/BAT627/2015</strain>
    </source>
</reference>
<dbReference type="PANTHER" id="PTHR10489">
    <property type="entry name" value="CELL ADHESION MOLECULE"/>
    <property type="match status" value="1"/>
</dbReference>
<keyword evidence="3 9" id="KW-1133">Transmembrane helix</keyword>
<evidence type="ECO:0000256" key="2">
    <source>
        <dbReference type="ARBA" id="ARBA00022692"/>
    </source>
</evidence>
<keyword evidence="7 8" id="KW-0807">Transducer</keyword>
<keyword evidence="6 8" id="KW-0675">Receptor</keyword>
<proteinExistence type="inferred from homology"/>
<keyword evidence="11" id="KW-0261">Viral envelope protein</keyword>
<reference evidence="11" key="2">
    <citation type="submission" date="2024-02" db="EMBL/GenBank/DDBJ databases">
        <authorList>
            <person name="Hu B."/>
        </authorList>
    </citation>
    <scope>NUCLEOTIDE SEQUENCE</scope>
    <source>
        <strain evidence="11">2A/Kenya/BAT627/2015</strain>
    </source>
</reference>
<dbReference type="PROSITE" id="PS00237">
    <property type="entry name" value="G_PROTEIN_RECEP_F1_1"/>
    <property type="match status" value="1"/>
</dbReference>
<dbReference type="GO" id="GO:0019031">
    <property type="term" value="C:viral envelope"/>
    <property type="evidence" value="ECO:0007669"/>
    <property type="project" value="UniProtKB-KW"/>
</dbReference>
<keyword evidence="4 8" id="KW-0297">G-protein coupled receptor</keyword>
<evidence type="ECO:0000313" key="11">
    <source>
        <dbReference type="EMBL" id="XBH23724.1"/>
    </source>
</evidence>
<organism evidence="11">
    <name type="scientific">Hipposideros bat herpesvirus</name>
    <dbReference type="NCBI Taxonomy" id="3141919"/>
    <lineage>
        <taxon>Viruses</taxon>
        <taxon>Duplodnaviria</taxon>
        <taxon>Heunggongvirae</taxon>
        <taxon>Peploviricota</taxon>
        <taxon>Herviviricetes</taxon>
        <taxon>Herpesvirales</taxon>
    </lineage>
</organism>
<evidence type="ECO:0000256" key="3">
    <source>
        <dbReference type="ARBA" id="ARBA00022989"/>
    </source>
</evidence>
<dbReference type="PRINTS" id="PR00237">
    <property type="entry name" value="GPCRRHODOPSN"/>
</dbReference>
<evidence type="ECO:0000256" key="1">
    <source>
        <dbReference type="ARBA" id="ARBA00004141"/>
    </source>
</evidence>
<protein>
    <submittedName>
        <fullName evidence="11">Envelope glycoprotein UL33</fullName>
    </submittedName>
</protein>
<feature type="transmembrane region" description="Helical" evidence="9">
    <location>
        <begin position="81"/>
        <end position="99"/>
    </location>
</feature>
<feature type="domain" description="G-protein coupled receptors family 1 profile" evidence="10">
    <location>
        <begin position="20"/>
        <end position="277"/>
    </location>
</feature>
<evidence type="ECO:0000256" key="8">
    <source>
        <dbReference type="RuleBase" id="RU000688"/>
    </source>
</evidence>
<dbReference type="EMBL" id="PP711849">
    <property type="protein sequence ID" value="XBH23724.1"/>
    <property type="molecule type" value="Genomic_DNA"/>
</dbReference>
<dbReference type="InterPro" id="IPR050119">
    <property type="entry name" value="CCR1-9-like"/>
</dbReference>